<dbReference type="PANTHER" id="PTHR15715">
    <property type="entry name" value="CENTROSOMAL PROTEIN OF 170 KDA"/>
    <property type="match status" value="1"/>
</dbReference>
<feature type="region of interest" description="Disordered" evidence="12">
    <location>
        <begin position="466"/>
        <end position="513"/>
    </location>
</feature>
<dbReference type="Gene3D" id="2.60.200.20">
    <property type="match status" value="1"/>
</dbReference>
<feature type="region of interest" description="Disordered" evidence="12">
    <location>
        <begin position="907"/>
        <end position="1145"/>
    </location>
</feature>
<evidence type="ECO:0000256" key="2">
    <source>
        <dbReference type="ARBA" id="ARBA00004186"/>
    </source>
</evidence>
<feature type="domain" description="FHA" evidence="13">
    <location>
        <begin position="23"/>
        <end position="73"/>
    </location>
</feature>
<keyword evidence="4" id="KW-0963">Cytoplasm</keyword>
<dbReference type="InterPro" id="IPR029300">
    <property type="entry name" value="CEP170_C"/>
</dbReference>
<dbReference type="GO" id="GO:0005874">
    <property type="term" value="C:microtubule"/>
    <property type="evidence" value="ECO:0007669"/>
    <property type="project" value="UniProtKB-KW"/>
</dbReference>
<evidence type="ECO:0000313" key="14">
    <source>
        <dbReference type="Ensembl" id="ENSCAFP00020000743.1"/>
    </source>
</evidence>
<dbReference type="FunFam" id="2.60.200.20:FF:000018">
    <property type="entry name" value="Centrosomal protein of 170 kDa"/>
    <property type="match status" value="1"/>
</dbReference>
<name>A0A8C0JIY8_CANLU</name>
<dbReference type="GO" id="GO:0120103">
    <property type="term" value="C:centriolar subdistal appendage"/>
    <property type="evidence" value="ECO:0007669"/>
    <property type="project" value="Ensembl"/>
</dbReference>
<dbReference type="Proteomes" id="UP000694391">
    <property type="component" value="Unplaced"/>
</dbReference>
<dbReference type="PANTHER" id="PTHR15715:SF17">
    <property type="entry name" value="CENTROSOMAL PROTEIN OF 170 KDA"/>
    <property type="match status" value="1"/>
</dbReference>
<organism evidence="14 15">
    <name type="scientific">Canis lupus dingo</name>
    <name type="common">dingo</name>
    <dbReference type="NCBI Taxonomy" id="286419"/>
    <lineage>
        <taxon>Eukaryota</taxon>
        <taxon>Metazoa</taxon>
        <taxon>Chordata</taxon>
        <taxon>Craniata</taxon>
        <taxon>Vertebrata</taxon>
        <taxon>Euteleostomi</taxon>
        <taxon>Mammalia</taxon>
        <taxon>Eutheria</taxon>
        <taxon>Laurasiatheria</taxon>
        <taxon>Carnivora</taxon>
        <taxon>Caniformia</taxon>
        <taxon>Canidae</taxon>
        <taxon>Canis</taxon>
    </lineage>
</organism>
<feature type="compositionally biased region" description="Low complexity" evidence="12">
    <location>
        <begin position="971"/>
        <end position="982"/>
    </location>
</feature>
<feature type="compositionally biased region" description="Basic and acidic residues" evidence="12">
    <location>
        <begin position="907"/>
        <end position="916"/>
    </location>
</feature>
<dbReference type="Pfam" id="PF15308">
    <property type="entry name" value="CEP170_C"/>
    <property type="match status" value="1"/>
</dbReference>
<keyword evidence="5" id="KW-0597">Phosphoprotein</keyword>
<dbReference type="CDD" id="cd22724">
    <property type="entry name" value="FHA_Cep170A"/>
    <property type="match status" value="1"/>
</dbReference>
<keyword evidence="15" id="KW-1185">Reference proteome</keyword>
<feature type="compositionally biased region" description="Basic and acidic residues" evidence="12">
    <location>
        <begin position="728"/>
        <end position="739"/>
    </location>
</feature>
<comment type="subunit">
    <text evidence="10">Interacts with CCDC68 and CCDC120; leading to recruitment to centrosomes. Interacts with PLK1. Interacts with NIN. Interacts with FHDC1. Interacts with CCDC61. Interacts with TBK1; efficient complex formation may be dependent on the presence of CCDC61.</text>
</comment>
<feature type="region of interest" description="Disordered" evidence="12">
    <location>
        <begin position="1521"/>
        <end position="1555"/>
    </location>
</feature>
<feature type="compositionally biased region" description="Low complexity" evidence="12">
    <location>
        <begin position="1122"/>
        <end position="1138"/>
    </location>
</feature>
<feature type="region of interest" description="Disordered" evidence="12">
    <location>
        <begin position="307"/>
        <end position="331"/>
    </location>
</feature>
<feature type="region of interest" description="Disordered" evidence="12">
    <location>
        <begin position="615"/>
        <end position="848"/>
    </location>
</feature>
<feature type="region of interest" description="Disordered" evidence="12">
    <location>
        <begin position="1326"/>
        <end position="1345"/>
    </location>
</feature>
<dbReference type="GO" id="GO:0005814">
    <property type="term" value="C:centriole"/>
    <property type="evidence" value="ECO:0007669"/>
    <property type="project" value="UniProtKB-SubCell"/>
</dbReference>
<evidence type="ECO:0000313" key="15">
    <source>
        <dbReference type="Proteomes" id="UP000694391"/>
    </source>
</evidence>
<comment type="function">
    <text evidence="9">Plays a role in microtubule organization. Required for centriole subdistal appendage assembly.</text>
</comment>
<dbReference type="Pfam" id="PF00498">
    <property type="entry name" value="FHA"/>
    <property type="match status" value="1"/>
</dbReference>
<feature type="compositionally biased region" description="Polar residues" evidence="12">
    <location>
        <begin position="921"/>
        <end position="945"/>
    </location>
</feature>
<dbReference type="Ensembl" id="ENSCAFT00020000907.1">
    <property type="protein sequence ID" value="ENSCAFP00020000743.1"/>
    <property type="gene ID" value="ENSCAFG00020000490.1"/>
</dbReference>
<feature type="region of interest" description="Disordered" evidence="12">
    <location>
        <begin position="354"/>
        <end position="452"/>
    </location>
</feature>
<evidence type="ECO:0000256" key="5">
    <source>
        <dbReference type="ARBA" id="ARBA00022553"/>
    </source>
</evidence>
<dbReference type="GO" id="GO:0005819">
    <property type="term" value="C:spindle"/>
    <property type="evidence" value="ECO:0007669"/>
    <property type="project" value="UniProtKB-SubCell"/>
</dbReference>
<dbReference type="SUPFAM" id="SSF49879">
    <property type="entry name" value="SMAD/FHA domain"/>
    <property type="match status" value="1"/>
</dbReference>
<dbReference type="GO" id="GO:0036064">
    <property type="term" value="C:ciliary basal body"/>
    <property type="evidence" value="ECO:0007669"/>
    <property type="project" value="Ensembl"/>
</dbReference>
<feature type="compositionally biased region" description="Basic and acidic residues" evidence="12">
    <location>
        <begin position="669"/>
        <end position="699"/>
    </location>
</feature>
<dbReference type="InterPro" id="IPR051176">
    <property type="entry name" value="Cent_Immune-Sig_Mod"/>
</dbReference>
<feature type="compositionally biased region" description="Basic and acidic residues" evidence="12">
    <location>
        <begin position="797"/>
        <end position="816"/>
    </location>
</feature>
<dbReference type="GO" id="GO:0005813">
    <property type="term" value="C:centrosome"/>
    <property type="evidence" value="ECO:0007669"/>
    <property type="project" value="Ensembl"/>
</dbReference>
<feature type="compositionally biased region" description="Polar residues" evidence="12">
    <location>
        <begin position="758"/>
        <end position="771"/>
    </location>
</feature>
<sequence>MSLTSWFLVSSGGTRHRLPREMIFVGRDDCELMLQSRSVDKQHAVINYDASMDEHLVKDLGSLNGTFVNDVRIPEQTYITLKLEDKLRFGYDILLCLHTNLFTVVRGEMRVPEEALKHEKFTIQLQLSQKSSESELSKSACAKSIDSKVADTSTEVQHKATEVLKSEEKAMDISAMPRGTPLYGQPSWWGDDEVEDQRAFKSNGKAEEKSHETGTAGCSIDAKQVEEQSAAAANEEVLFPFCREPSYFEIPTKEFQQPSQITESTIHEIPTKDTPSSHTAGAGHASFTIEFDDSTPGKVTIRDHVTKFTSDQRHKSKKSSPGTQDLPGIQTGMMAPENKVADWLAQNNPPQMVWERTEEDSKSIKSDVPVYLKRLKGNKHDDGTQSDSENAGAHRRCSKRAALEEHLRRHHSEQKKLQKAQSAEKHQDQAETTYSTPHTKLEKTKSPTEPSVSIPFLQTALLRSSGSLGHRPSQEMDKMLKNQPTSATSEKDNDDDQSDKGTYTIELENPNSEEVEARKMIDKVFGVDDNQDYNRPIINEKHKDLIKDWALSSAAIVMEERKPLSTPGFHNSEEGTSSSGNKRWVSQWASLAANHTRHDQEERIMELSVPVPLENDTDISESGISLRSTGSATSLASQGERRRRTLPQLPNEEKSLESSRAKVITQRSEIGEKQDTELQEKEAPTQAYQKDKQDADRPLSKMSRAVNGEAVRPGGDNKTLLHLGSSSGKDKSDTDKEASVVKQTLAKIQQEQKEQAQWTPSKLSASKNVSGQIDRCREESFKQESQPQEKVPGHSTSKGERVTQNESKRRKAEDVLKGQSSKGGDKKESSKSLVRQGSFTIEKPSPNIPIELIPHINKQTSSTPPSLALTAASRIRERSDSMDTDSSMDTTLILKDTEAVMAFLEAKLREDNKTDEGPDTPSYNRDNSISPESDVDTASTISLVTGETERKSTQKRKSFTSLYKDRCSTGSPSKDVTKSSSSGAREKIEKKTKSRSSDVGSRADGRKFVQSSGRMRQPSVDLTDDDQTSSVPHSAISDIMSSDQETYSCKSHARTPLTSTDEHAHSKLEGSKVTKSKTSPVAPGSSSKSTTLPRPRPTRTSLLRRARLGEVSDSELADADKASVASEVSTTSSTSKPPTGRRNISRIDLLAQPRRTRLGSLSARSDSEATISRSSASSRTAEAIIRSGARLVPSDKFSPRIRANSISRLSDSKVKSMTSAHGSPSVNSRWRRFPTDYASTSEDEFGSNRNSPKHTRLRTSPALKTTRLQSSGSAAMPTSSSFKHRIKEQEDYIRDWTAHREEIARISQDLALIAREINDVAGEIDSVTSSGTAPSTTVSTAATTPGSAIDTREEVGDLHGEMHKLVDRVFDESLNFRKIPPLVHSKTPEGNNCRSGDPRPQPTEPPDHLTITRRRTWSRDEVMGDNLLLSSVFQFSRKIRQSIDKTAGKIRILFKDKDRNWDEIESKLRAESEVPIVKTSSMEISSILQELKRVEKQLQAINAMIDPDGTLEALNNMGFPSAILPSPPKQKSPVNNHSSPGQTPTLCPPEARVPHPAAISVSAEFENAESEADFSIHFNRFNPDGEEEDVTVHE</sequence>
<evidence type="ECO:0000256" key="10">
    <source>
        <dbReference type="ARBA" id="ARBA00065884"/>
    </source>
</evidence>
<feature type="compositionally biased region" description="Polar residues" evidence="12">
    <location>
        <begin position="620"/>
        <end position="637"/>
    </location>
</feature>
<dbReference type="SMART" id="SM00240">
    <property type="entry name" value="FHA"/>
    <property type="match status" value="1"/>
</dbReference>
<accession>A0A8C0JIY8</accession>
<feature type="compositionally biased region" description="Basic and acidic residues" evidence="12">
    <location>
        <begin position="651"/>
        <end position="660"/>
    </location>
</feature>
<feature type="region of interest" description="Disordered" evidence="12">
    <location>
        <begin position="1381"/>
        <end position="1409"/>
    </location>
</feature>
<feature type="compositionally biased region" description="Basic and acidic residues" evidence="12">
    <location>
        <begin position="355"/>
        <end position="365"/>
    </location>
</feature>
<feature type="compositionally biased region" description="Polar residues" evidence="12">
    <location>
        <begin position="1532"/>
        <end position="1545"/>
    </location>
</feature>
<evidence type="ECO:0000256" key="4">
    <source>
        <dbReference type="ARBA" id="ARBA00022490"/>
    </source>
</evidence>
<feature type="compositionally biased region" description="Basic and acidic residues" evidence="12">
    <location>
        <begin position="1060"/>
        <end position="1072"/>
    </location>
</feature>
<dbReference type="PROSITE" id="PS50006">
    <property type="entry name" value="FHA_DOMAIN"/>
    <property type="match status" value="1"/>
</dbReference>
<evidence type="ECO:0000256" key="6">
    <source>
        <dbReference type="ARBA" id="ARBA00022701"/>
    </source>
</evidence>
<dbReference type="GeneTree" id="ENSGT00940000155103"/>
<dbReference type="GO" id="GO:0005829">
    <property type="term" value="C:cytosol"/>
    <property type="evidence" value="ECO:0007669"/>
    <property type="project" value="Ensembl"/>
</dbReference>
<keyword evidence="6" id="KW-0493">Microtubule</keyword>
<feature type="compositionally biased region" description="Low complexity" evidence="12">
    <location>
        <begin position="1085"/>
        <end position="1103"/>
    </location>
</feature>
<evidence type="ECO:0000256" key="1">
    <source>
        <dbReference type="ARBA" id="ARBA00004114"/>
    </source>
</evidence>
<comment type="subcellular location">
    <subcellularLocation>
        <location evidence="1">Cytoplasm</location>
        <location evidence="1">Cytoskeleton</location>
        <location evidence="1">Microtubule organizing center</location>
        <location evidence="1">Centrosome</location>
        <location evidence="1">Centriole</location>
    </subcellularLocation>
    <subcellularLocation>
        <location evidence="2">Cytoplasm</location>
        <location evidence="2">Cytoskeleton</location>
        <location evidence="2">Spindle</location>
    </subcellularLocation>
</comment>
<dbReference type="InterPro" id="IPR008984">
    <property type="entry name" value="SMAD_FHA_dom_sf"/>
</dbReference>
<protein>
    <recommendedName>
        <fullName evidence="11">Centrosomal protein of 170 kDa</fullName>
    </recommendedName>
</protein>
<evidence type="ECO:0000256" key="11">
    <source>
        <dbReference type="ARBA" id="ARBA00070079"/>
    </source>
</evidence>
<feature type="compositionally biased region" description="Polar residues" evidence="12">
    <location>
        <begin position="1039"/>
        <end position="1049"/>
    </location>
</feature>
<keyword evidence="7" id="KW-0175">Coiled coil</keyword>
<evidence type="ECO:0000259" key="13">
    <source>
        <dbReference type="PROSITE" id="PS50006"/>
    </source>
</evidence>
<reference evidence="14" key="2">
    <citation type="submission" date="2025-09" db="UniProtKB">
        <authorList>
            <consortium name="Ensembl"/>
        </authorList>
    </citation>
    <scope>IDENTIFICATION</scope>
</reference>
<evidence type="ECO:0000256" key="7">
    <source>
        <dbReference type="ARBA" id="ARBA00023054"/>
    </source>
</evidence>
<keyword evidence="8" id="KW-0206">Cytoskeleton</keyword>
<evidence type="ECO:0000256" key="8">
    <source>
        <dbReference type="ARBA" id="ARBA00023212"/>
    </source>
</evidence>
<reference evidence="14" key="1">
    <citation type="submission" date="2025-08" db="UniProtKB">
        <authorList>
            <consortium name="Ensembl"/>
        </authorList>
    </citation>
    <scope>IDENTIFICATION</scope>
</reference>
<dbReference type="InterPro" id="IPR000253">
    <property type="entry name" value="FHA_dom"/>
</dbReference>
<comment type="similarity">
    <text evidence="3">Belongs to the CEP170 family.</text>
</comment>
<evidence type="ECO:0000256" key="12">
    <source>
        <dbReference type="SAM" id="MobiDB-lite"/>
    </source>
</evidence>
<evidence type="ECO:0000256" key="9">
    <source>
        <dbReference type="ARBA" id="ARBA00053332"/>
    </source>
</evidence>
<feature type="region of interest" description="Disordered" evidence="12">
    <location>
        <begin position="1238"/>
        <end position="1257"/>
    </location>
</feature>
<evidence type="ECO:0000256" key="3">
    <source>
        <dbReference type="ARBA" id="ARBA00010436"/>
    </source>
</evidence>
<proteinExistence type="inferred from homology"/>